<evidence type="ECO:0000313" key="8">
    <source>
        <dbReference type="Proteomes" id="UP000729733"/>
    </source>
</evidence>
<sequence>MWVFAVFVTTVFLAYANGANDNFKGVATLFGSQTTNYKVAIWWATATTFAGSICSVILASALLKNFSGKGLVPDAIADTSSFHIAVALGAALTVILATVTGFPISTTHGITGALTGAGLAAIGMELNFAALGKSFFIPLLASPLIAIVLGIILYSLLHYLRMALKIEKAWCICVGNQQKLIPIAISSDSNNLAMSTTPNLAIDTKENCSQRYVGNFWGIDSHKIVDTCHFLSAGAVSFARGLNDTPKIVALLLTVTAFSIRGGMLAVGLGMAIGGLLNARKVAMTVSNKITTLNPGKGLAANVVTGFLVIFASRMGVPVSTTHVSVGSIFGVGVISKTAHIGMFSKVLSSWFLTLPIAATLSSITYLLLPK</sequence>
<keyword evidence="3 6" id="KW-0812">Transmembrane</keyword>
<keyword evidence="2 6" id="KW-0813">Transport</keyword>
<keyword evidence="6" id="KW-0592">Phosphate transport</keyword>
<comment type="subcellular location">
    <subcellularLocation>
        <location evidence="1 6">Membrane</location>
        <topology evidence="1 6">Multi-pass membrane protein</topology>
    </subcellularLocation>
</comment>
<feature type="transmembrane region" description="Helical" evidence="6">
    <location>
        <begin position="298"/>
        <end position="317"/>
    </location>
</feature>
<feature type="transmembrane region" description="Helical" evidence="6">
    <location>
        <begin position="110"/>
        <end position="128"/>
    </location>
</feature>
<proteinExistence type="inferred from homology"/>
<dbReference type="EMBL" id="JADWDC010000099">
    <property type="protein sequence ID" value="MCC0179646.1"/>
    <property type="molecule type" value="Genomic_DNA"/>
</dbReference>
<comment type="caution">
    <text evidence="7">The sequence shown here is derived from an EMBL/GenBank/DDBJ whole genome shotgun (WGS) entry which is preliminary data.</text>
</comment>
<dbReference type="InterPro" id="IPR001204">
    <property type="entry name" value="Phos_transporter"/>
</dbReference>
<keyword evidence="5 6" id="KW-0472">Membrane</keyword>
<evidence type="ECO:0000256" key="6">
    <source>
        <dbReference type="RuleBase" id="RU363058"/>
    </source>
</evidence>
<accession>A0A964BW35</accession>
<dbReference type="GO" id="GO:0016020">
    <property type="term" value="C:membrane"/>
    <property type="evidence" value="ECO:0007669"/>
    <property type="project" value="UniProtKB-SubCell"/>
</dbReference>
<keyword evidence="8" id="KW-1185">Reference proteome</keyword>
<feature type="transmembrane region" description="Helical" evidence="6">
    <location>
        <begin position="84"/>
        <end position="104"/>
    </location>
</feature>
<feature type="transmembrane region" description="Helical" evidence="6">
    <location>
        <begin position="135"/>
        <end position="157"/>
    </location>
</feature>
<dbReference type="PANTHER" id="PTHR11101">
    <property type="entry name" value="PHOSPHATE TRANSPORTER"/>
    <property type="match status" value="1"/>
</dbReference>
<dbReference type="PANTHER" id="PTHR11101:SF80">
    <property type="entry name" value="PHOSPHATE TRANSPORTER"/>
    <property type="match status" value="1"/>
</dbReference>
<keyword evidence="4 6" id="KW-1133">Transmembrane helix</keyword>
<evidence type="ECO:0000256" key="1">
    <source>
        <dbReference type="ARBA" id="ARBA00004141"/>
    </source>
</evidence>
<dbReference type="Pfam" id="PF01384">
    <property type="entry name" value="PHO4"/>
    <property type="match status" value="1"/>
</dbReference>
<evidence type="ECO:0000256" key="2">
    <source>
        <dbReference type="ARBA" id="ARBA00022448"/>
    </source>
</evidence>
<feature type="transmembrane region" description="Helical" evidence="6">
    <location>
        <begin position="351"/>
        <end position="369"/>
    </location>
</feature>
<feature type="transmembrane region" description="Helical" evidence="6">
    <location>
        <begin position="42"/>
        <end position="63"/>
    </location>
</feature>
<evidence type="ECO:0000256" key="3">
    <source>
        <dbReference type="ARBA" id="ARBA00022692"/>
    </source>
</evidence>
<dbReference type="Proteomes" id="UP000729733">
    <property type="component" value="Unassembled WGS sequence"/>
</dbReference>
<comment type="similarity">
    <text evidence="6">Belongs to the inorganic phosphate transporter (PiT) (TC 2.A.20) family.</text>
</comment>
<dbReference type="GO" id="GO:0005315">
    <property type="term" value="F:phosphate transmembrane transporter activity"/>
    <property type="evidence" value="ECO:0007669"/>
    <property type="project" value="InterPro"/>
</dbReference>
<dbReference type="RefSeq" id="WP_229642745.1">
    <property type="nucleotide sequence ID" value="NZ_JADWDC010000099.1"/>
</dbReference>
<name>A0A964BW35_9CYAN</name>
<evidence type="ECO:0000313" key="7">
    <source>
        <dbReference type="EMBL" id="MCC0179646.1"/>
    </source>
</evidence>
<dbReference type="AlphaFoldDB" id="A0A964BW35"/>
<feature type="transmembrane region" description="Helical" evidence="6">
    <location>
        <begin position="248"/>
        <end position="277"/>
    </location>
</feature>
<reference evidence="7" key="1">
    <citation type="journal article" date="2021" name="Antonie Van Leeuwenhoek">
        <title>Draft genome and description of Waterburya agarophytonicola gen. nov. sp. nov. (Pleurocapsales, Cyanobacteria): a seaweed symbiont.</title>
        <authorList>
            <person name="Bonthond G."/>
            <person name="Shalygin S."/>
            <person name="Bayer T."/>
            <person name="Weinberger F."/>
        </authorList>
    </citation>
    <scope>NUCLEOTIDE SEQUENCE</scope>
    <source>
        <strain evidence="7">KI4</strain>
    </source>
</reference>
<evidence type="ECO:0000256" key="5">
    <source>
        <dbReference type="ARBA" id="ARBA00023136"/>
    </source>
</evidence>
<organism evidence="7 8">
    <name type="scientific">Waterburya agarophytonicola KI4</name>
    <dbReference type="NCBI Taxonomy" id="2874699"/>
    <lineage>
        <taxon>Bacteria</taxon>
        <taxon>Bacillati</taxon>
        <taxon>Cyanobacteriota</taxon>
        <taxon>Cyanophyceae</taxon>
        <taxon>Pleurocapsales</taxon>
        <taxon>Hyellaceae</taxon>
        <taxon>Waterburya</taxon>
        <taxon>Waterburya agarophytonicola</taxon>
    </lineage>
</organism>
<gene>
    <name evidence="7" type="ORF">I4641_22080</name>
</gene>
<protein>
    <recommendedName>
        <fullName evidence="6">Phosphate transporter</fullName>
    </recommendedName>
</protein>
<dbReference type="GO" id="GO:0035435">
    <property type="term" value="P:phosphate ion transmembrane transport"/>
    <property type="evidence" value="ECO:0007669"/>
    <property type="project" value="TreeGrafter"/>
</dbReference>
<evidence type="ECO:0000256" key="4">
    <source>
        <dbReference type="ARBA" id="ARBA00022989"/>
    </source>
</evidence>